<keyword evidence="5" id="KW-1185">Reference proteome</keyword>
<dbReference type="EnsemblFungi" id="MAPG_02182T0">
    <property type="protein sequence ID" value="MAPG_02182T0"/>
    <property type="gene ID" value="MAPG_02182"/>
</dbReference>
<reference evidence="4" key="5">
    <citation type="submission" date="2015-06" db="UniProtKB">
        <authorList>
            <consortium name="EnsemblFungi"/>
        </authorList>
    </citation>
    <scope>IDENTIFICATION</scope>
    <source>
        <strain evidence="4">ATCC 64411</strain>
    </source>
</reference>
<reference evidence="3" key="1">
    <citation type="submission" date="2010-05" db="EMBL/GenBank/DDBJ databases">
        <title>The Genome Sequence of Magnaporthe poae strain ATCC 64411.</title>
        <authorList>
            <consortium name="The Broad Institute Genome Sequencing Platform"/>
            <consortium name="Broad Institute Genome Sequencing Center for Infectious Disease"/>
            <person name="Ma L.-J."/>
            <person name="Dead R."/>
            <person name="Young S."/>
            <person name="Zeng Q."/>
            <person name="Koehrsen M."/>
            <person name="Alvarado L."/>
            <person name="Berlin A."/>
            <person name="Chapman S.B."/>
            <person name="Chen Z."/>
            <person name="Freedman E."/>
            <person name="Gellesch M."/>
            <person name="Goldberg J."/>
            <person name="Griggs A."/>
            <person name="Gujja S."/>
            <person name="Heilman E.R."/>
            <person name="Heiman D."/>
            <person name="Hepburn T."/>
            <person name="Howarth C."/>
            <person name="Jen D."/>
            <person name="Larson L."/>
            <person name="Mehta T."/>
            <person name="Neiman D."/>
            <person name="Pearson M."/>
            <person name="Roberts A."/>
            <person name="Saif S."/>
            <person name="Shea T."/>
            <person name="Shenoy N."/>
            <person name="Sisk P."/>
            <person name="Stolte C."/>
            <person name="Sykes S."/>
            <person name="Walk T."/>
            <person name="White J."/>
            <person name="Yandava C."/>
            <person name="Haas B."/>
            <person name="Nusbaum C."/>
            <person name="Birren B."/>
        </authorList>
    </citation>
    <scope>NUCLEOTIDE SEQUENCE</scope>
    <source>
        <strain evidence="3">ATCC 64411</strain>
    </source>
</reference>
<evidence type="ECO:0000259" key="2">
    <source>
        <dbReference type="Pfam" id="PF22749"/>
    </source>
</evidence>
<dbReference type="PANTHER" id="PTHR21357">
    <property type="entry name" value="FAM172 FAMILY PROTEIN HOMOLOG CG10038"/>
    <property type="match status" value="1"/>
</dbReference>
<accession>A0A0C4DQN7</accession>
<evidence type="ECO:0000313" key="5">
    <source>
        <dbReference type="Proteomes" id="UP000011715"/>
    </source>
</evidence>
<dbReference type="GO" id="GO:0005634">
    <property type="term" value="C:nucleus"/>
    <property type="evidence" value="ECO:0007669"/>
    <property type="project" value="TreeGrafter"/>
</dbReference>
<name>A0A0C4DQN7_MAGP6</name>
<dbReference type="EMBL" id="ADBL01000555">
    <property type="status" value="NOT_ANNOTATED_CDS"/>
    <property type="molecule type" value="Genomic_DNA"/>
</dbReference>
<dbReference type="Proteomes" id="UP000011715">
    <property type="component" value="Unassembled WGS sequence"/>
</dbReference>
<proteinExistence type="predicted"/>
<dbReference type="InterPro" id="IPR048263">
    <property type="entry name" value="Arb2"/>
</dbReference>
<evidence type="ECO:0000313" key="4">
    <source>
        <dbReference type="EnsemblFungi" id="MAPG_02182T0"/>
    </source>
</evidence>
<dbReference type="AlphaFoldDB" id="A0A0C4DQN7"/>
<dbReference type="STRING" id="644358.A0A0C4DQN7"/>
<dbReference type="PANTHER" id="PTHR21357:SF4">
    <property type="entry name" value="FAM172 FAMILY PROTEIN HOMOLOG CG10038"/>
    <property type="match status" value="1"/>
</dbReference>
<dbReference type="Pfam" id="PF22749">
    <property type="entry name" value="Arb2"/>
    <property type="match status" value="1"/>
</dbReference>
<protein>
    <recommendedName>
        <fullName evidence="2">Arb2 domain-containing protein</fullName>
    </recommendedName>
</protein>
<feature type="domain" description="Arb2" evidence="2">
    <location>
        <begin position="15"/>
        <end position="308"/>
    </location>
</feature>
<feature type="compositionally biased region" description="Basic and acidic residues" evidence="1">
    <location>
        <begin position="394"/>
        <end position="428"/>
    </location>
</feature>
<gene>
    <name evidence="3" type="ORF">MAPG_02182</name>
</gene>
<evidence type="ECO:0000256" key="1">
    <source>
        <dbReference type="SAM" id="MobiDB-lite"/>
    </source>
</evidence>
<reference evidence="3" key="3">
    <citation type="submission" date="2011-03" db="EMBL/GenBank/DDBJ databases">
        <title>Annotation of Magnaporthe poae ATCC 64411.</title>
        <authorList>
            <person name="Ma L.-J."/>
            <person name="Dead R."/>
            <person name="Young S.K."/>
            <person name="Zeng Q."/>
            <person name="Gargeya S."/>
            <person name="Fitzgerald M."/>
            <person name="Haas B."/>
            <person name="Abouelleil A."/>
            <person name="Alvarado L."/>
            <person name="Arachchi H.M."/>
            <person name="Berlin A."/>
            <person name="Brown A."/>
            <person name="Chapman S.B."/>
            <person name="Chen Z."/>
            <person name="Dunbar C."/>
            <person name="Freedman E."/>
            <person name="Gearin G."/>
            <person name="Gellesch M."/>
            <person name="Goldberg J."/>
            <person name="Griggs A."/>
            <person name="Gujja S."/>
            <person name="Heiman D."/>
            <person name="Howarth C."/>
            <person name="Larson L."/>
            <person name="Lui A."/>
            <person name="MacDonald P.J.P."/>
            <person name="Mehta T."/>
            <person name="Montmayeur A."/>
            <person name="Murphy C."/>
            <person name="Neiman D."/>
            <person name="Pearson M."/>
            <person name="Priest M."/>
            <person name="Roberts A."/>
            <person name="Saif S."/>
            <person name="Shea T."/>
            <person name="Shenoy N."/>
            <person name="Sisk P."/>
            <person name="Stolte C."/>
            <person name="Sykes S."/>
            <person name="Yandava C."/>
            <person name="Wortman J."/>
            <person name="Nusbaum C."/>
            <person name="Birren B."/>
        </authorList>
    </citation>
    <scope>NUCLEOTIDE SEQUENCE</scope>
    <source>
        <strain evidence="3">ATCC 64411</strain>
    </source>
</reference>
<dbReference type="eggNOG" id="ENOG502SGUN">
    <property type="taxonomic scope" value="Eukaryota"/>
</dbReference>
<reference evidence="5" key="2">
    <citation type="submission" date="2010-05" db="EMBL/GenBank/DDBJ databases">
        <title>The genome sequence of Magnaporthe poae strain ATCC 64411.</title>
        <authorList>
            <person name="Ma L.-J."/>
            <person name="Dead R."/>
            <person name="Young S."/>
            <person name="Zeng Q."/>
            <person name="Koehrsen M."/>
            <person name="Alvarado L."/>
            <person name="Berlin A."/>
            <person name="Chapman S.B."/>
            <person name="Chen Z."/>
            <person name="Freedman E."/>
            <person name="Gellesch M."/>
            <person name="Goldberg J."/>
            <person name="Griggs A."/>
            <person name="Gujja S."/>
            <person name="Heilman E.R."/>
            <person name="Heiman D."/>
            <person name="Hepburn T."/>
            <person name="Howarth C."/>
            <person name="Jen D."/>
            <person name="Larson L."/>
            <person name="Mehta T."/>
            <person name="Neiman D."/>
            <person name="Pearson M."/>
            <person name="Roberts A."/>
            <person name="Saif S."/>
            <person name="Shea T."/>
            <person name="Shenoy N."/>
            <person name="Sisk P."/>
            <person name="Stolte C."/>
            <person name="Sykes S."/>
            <person name="Walk T."/>
            <person name="White J."/>
            <person name="Yandava C."/>
            <person name="Haas B."/>
            <person name="Nusbaum C."/>
            <person name="Birren B."/>
        </authorList>
    </citation>
    <scope>NUCLEOTIDE SEQUENCE [LARGE SCALE GENOMIC DNA]</scope>
    <source>
        <strain evidence="5">ATCC 64411 / 73-15</strain>
    </source>
</reference>
<evidence type="ECO:0000313" key="3">
    <source>
        <dbReference type="EMBL" id="KLU83116.1"/>
    </source>
</evidence>
<dbReference type="VEuPathDB" id="FungiDB:MAPG_02182"/>
<dbReference type="GO" id="GO:0031048">
    <property type="term" value="P:regulatory ncRNA-mediated heterochromatin formation"/>
    <property type="evidence" value="ECO:0007669"/>
    <property type="project" value="TreeGrafter"/>
</dbReference>
<sequence length="456" mass="50190">MFRRTWDNLPKDPVFEPDLEKLGYFINDIDEVRNIADPQFYYKFFLTKNSRWNERQRFAFHEALEKEIHTRLEATGLTKLRLPLGAGPDDAHVPIFATPDLSSRSRVVVVVGESVQDLGVLAYRVVGGAGGINTGSLVNFTKALLVSPNDSSSNGCSGGVDGNAAPPGLVIANPGQLWWWPQGRRALNEWSREAVPMPSAVHWGYTTLEENRVPGNHDPAQHVQYLFNKYLPTVLGDKAIVDVIGIGDGADAMHEFLDQEANWEKWGPRLGSLAVLGAFFDGTQSRVAGFREFLRNRARAYVISAEPLDMPISGAEGNPKVGGFTSFGCTVYSSGETGVNELIMIKAMDSVLAWLREVAKDPDYTNPQIVVTYGNIAEDGDGEETNGWGGGDSGEWREPDAVNEAGEKADETGGIKEETKWTKGENGKVKEEIEEMKEEVKQISEKTQQLAIKDEA</sequence>
<dbReference type="OrthoDB" id="421951at2759"/>
<dbReference type="InterPro" id="IPR053858">
    <property type="entry name" value="Arb2_dom"/>
</dbReference>
<reference evidence="4" key="4">
    <citation type="journal article" date="2015" name="G3 (Bethesda)">
        <title>Genome sequences of three phytopathogenic species of the Magnaporthaceae family of fungi.</title>
        <authorList>
            <person name="Okagaki L.H."/>
            <person name="Nunes C.C."/>
            <person name="Sailsbery J."/>
            <person name="Clay B."/>
            <person name="Brown D."/>
            <person name="John T."/>
            <person name="Oh Y."/>
            <person name="Young N."/>
            <person name="Fitzgerald M."/>
            <person name="Haas B.J."/>
            <person name="Zeng Q."/>
            <person name="Young S."/>
            <person name="Adiconis X."/>
            <person name="Fan L."/>
            <person name="Levin J.Z."/>
            <person name="Mitchell T.K."/>
            <person name="Okubara P.A."/>
            <person name="Farman M.L."/>
            <person name="Kohn L.M."/>
            <person name="Birren B."/>
            <person name="Ma L.-J."/>
            <person name="Dean R.A."/>
        </authorList>
    </citation>
    <scope>NUCLEOTIDE SEQUENCE</scope>
    <source>
        <strain evidence="4">ATCC 64411 / 73-15</strain>
    </source>
</reference>
<feature type="region of interest" description="Disordered" evidence="1">
    <location>
        <begin position="377"/>
        <end position="428"/>
    </location>
</feature>
<dbReference type="GO" id="GO:0035197">
    <property type="term" value="F:siRNA binding"/>
    <property type="evidence" value="ECO:0007669"/>
    <property type="project" value="TreeGrafter"/>
</dbReference>
<dbReference type="OMA" id="HGCNCYS"/>
<dbReference type="EMBL" id="GL876967">
    <property type="protein sequence ID" value="KLU83116.1"/>
    <property type="molecule type" value="Genomic_DNA"/>
</dbReference>
<organism evidence="4 5">
    <name type="scientific">Magnaporthiopsis poae (strain ATCC 64411 / 73-15)</name>
    <name type="common">Kentucky bluegrass fungus</name>
    <name type="synonym">Magnaporthe poae</name>
    <dbReference type="NCBI Taxonomy" id="644358"/>
    <lineage>
        <taxon>Eukaryota</taxon>
        <taxon>Fungi</taxon>
        <taxon>Dikarya</taxon>
        <taxon>Ascomycota</taxon>
        <taxon>Pezizomycotina</taxon>
        <taxon>Sordariomycetes</taxon>
        <taxon>Sordariomycetidae</taxon>
        <taxon>Magnaporthales</taxon>
        <taxon>Magnaporthaceae</taxon>
        <taxon>Magnaporthiopsis</taxon>
    </lineage>
</organism>